<accession>A0A4Q2DIR5</accession>
<evidence type="ECO:0000313" key="3">
    <source>
        <dbReference type="Proteomes" id="UP000290288"/>
    </source>
</evidence>
<dbReference type="PANTHER" id="PTHR31212">
    <property type="entry name" value="ALPHA-KETOGLUTARATE-DEPENDENT DIOXYGENASE ALKB HOMOLOG 3"/>
    <property type="match status" value="1"/>
</dbReference>
<dbReference type="InterPro" id="IPR027450">
    <property type="entry name" value="AlkB-like"/>
</dbReference>
<dbReference type="Proteomes" id="UP000290288">
    <property type="component" value="Unassembled WGS sequence"/>
</dbReference>
<dbReference type="STRING" id="2316362.A0A4Q2DIR5"/>
<dbReference type="PROSITE" id="PS51471">
    <property type="entry name" value="FE2OG_OXY"/>
    <property type="match status" value="1"/>
</dbReference>
<dbReference type="InterPro" id="IPR037151">
    <property type="entry name" value="AlkB-like_sf"/>
</dbReference>
<reference evidence="2 3" key="1">
    <citation type="submission" date="2019-01" db="EMBL/GenBank/DDBJ databases">
        <title>Draft genome sequence of Psathyrella aberdarensis IHI B618.</title>
        <authorList>
            <person name="Buettner E."/>
            <person name="Kellner H."/>
        </authorList>
    </citation>
    <scope>NUCLEOTIDE SEQUENCE [LARGE SCALE GENOMIC DNA]</scope>
    <source>
        <strain evidence="2 3">IHI B618</strain>
    </source>
</reference>
<gene>
    <name evidence="2" type="ORF">EST38_g6822</name>
</gene>
<sequence length="271" mass="30056">MHLTPDLLHDPDAAFHALLTEVAWDTMYHRGGAVPRLVAVQGAPTSLPIYRHPADSSPPLLPFTPTVDAIRVAVEKQIGHELNHVLIQHYRGGGDYISEHSDKTLDIAHGSNIVNVSLGAQRVMTLRLKQDIKPRPVQRIPLPHNSVFVLDSETNKLWLHGIKHDNRPLHTKSDAEKAFGGDRISLTFRLIATFLLPIPTAALEPRYLIYGQGAMSKNQDSAQLVPLAGEAVDEVQRVIRAFGEENTRGDSFDWDTWYGTGFDVVHLASPE</sequence>
<keyword evidence="3" id="KW-1185">Reference proteome</keyword>
<dbReference type="InterPro" id="IPR005123">
    <property type="entry name" value="Oxoglu/Fe-dep_dioxygenase_dom"/>
</dbReference>
<evidence type="ECO:0000259" key="1">
    <source>
        <dbReference type="PROSITE" id="PS51471"/>
    </source>
</evidence>
<dbReference type="AlphaFoldDB" id="A0A4Q2DIR5"/>
<dbReference type="InterPro" id="IPR032854">
    <property type="entry name" value="ALKBH3"/>
</dbReference>
<dbReference type="GO" id="GO:0006307">
    <property type="term" value="P:DNA alkylation repair"/>
    <property type="evidence" value="ECO:0007669"/>
    <property type="project" value="InterPro"/>
</dbReference>
<evidence type="ECO:0000313" key="2">
    <source>
        <dbReference type="EMBL" id="RXW19026.1"/>
    </source>
</evidence>
<name>A0A4Q2DIR5_9AGAR</name>
<comment type="caution">
    <text evidence="2">The sequence shown here is derived from an EMBL/GenBank/DDBJ whole genome shotgun (WGS) entry which is preliminary data.</text>
</comment>
<feature type="domain" description="Fe2OG dioxygenase" evidence="1">
    <location>
        <begin position="81"/>
        <end position="192"/>
    </location>
</feature>
<dbReference type="EMBL" id="SDEE01000225">
    <property type="protein sequence ID" value="RXW19026.1"/>
    <property type="molecule type" value="Genomic_DNA"/>
</dbReference>
<dbReference type="OrthoDB" id="445341at2759"/>
<proteinExistence type="predicted"/>
<protein>
    <recommendedName>
        <fullName evidence="1">Fe2OG dioxygenase domain-containing protein</fullName>
    </recommendedName>
</protein>
<dbReference type="PANTHER" id="PTHR31212:SF5">
    <property type="entry name" value="ISOCHORISMATASE FAMILY PROTEIN FAMILY (AFU_ORTHOLOGUE AFUA_3G14500)"/>
    <property type="match status" value="1"/>
</dbReference>
<dbReference type="GO" id="GO:0051213">
    <property type="term" value="F:dioxygenase activity"/>
    <property type="evidence" value="ECO:0007669"/>
    <property type="project" value="InterPro"/>
</dbReference>
<dbReference type="Gene3D" id="2.60.120.590">
    <property type="entry name" value="Alpha-ketoglutarate-dependent dioxygenase AlkB-like"/>
    <property type="match status" value="1"/>
</dbReference>
<organism evidence="2 3">
    <name type="scientific">Candolleomyces aberdarensis</name>
    <dbReference type="NCBI Taxonomy" id="2316362"/>
    <lineage>
        <taxon>Eukaryota</taxon>
        <taxon>Fungi</taxon>
        <taxon>Dikarya</taxon>
        <taxon>Basidiomycota</taxon>
        <taxon>Agaricomycotina</taxon>
        <taxon>Agaricomycetes</taxon>
        <taxon>Agaricomycetidae</taxon>
        <taxon>Agaricales</taxon>
        <taxon>Agaricineae</taxon>
        <taxon>Psathyrellaceae</taxon>
        <taxon>Candolleomyces</taxon>
    </lineage>
</organism>
<dbReference type="Pfam" id="PF13532">
    <property type="entry name" value="2OG-FeII_Oxy_2"/>
    <property type="match status" value="1"/>
</dbReference>
<dbReference type="SUPFAM" id="SSF51197">
    <property type="entry name" value="Clavaminate synthase-like"/>
    <property type="match status" value="1"/>
</dbReference>